<dbReference type="OMA" id="MTREFKP"/>
<reference evidence="9" key="1">
    <citation type="submission" date="2025-08" db="UniProtKB">
        <authorList>
            <consortium name="Ensembl"/>
        </authorList>
    </citation>
    <scope>IDENTIFICATION</scope>
</reference>
<evidence type="ECO:0000256" key="6">
    <source>
        <dbReference type="ARBA" id="ARBA00025707"/>
    </source>
</evidence>
<evidence type="ECO:0000256" key="3">
    <source>
        <dbReference type="ARBA" id="ARBA00022679"/>
    </source>
</evidence>
<dbReference type="GO" id="GO:0031966">
    <property type="term" value="C:mitochondrial membrane"/>
    <property type="evidence" value="ECO:0007669"/>
    <property type="project" value="TreeGrafter"/>
</dbReference>
<dbReference type="InterPro" id="IPR022284">
    <property type="entry name" value="GPAT/DHAPAT"/>
</dbReference>
<dbReference type="GeneTree" id="ENSGT00520000055570"/>
<organism evidence="9 10">
    <name type="scientific">Hippocampus comes</name>
    <name type="common">Tiger tail seahorse</name>
    <dbReference type="NCBI Taxonomy" id="109280"/>
    <lineage>
        <taxon>Eukaryota</taxon>
        <taxon>Metazoa</taxon>
        <taxon>Chordata</taxon>
        <taxon>Craniata</taxon>
        <taxon>Vertebrata</taxon>
        <taxon>Euteleostomi</taxon>
        <taxon>Actinopterygii</taxon>
        <taxon>Neopterygii</taxon>
        <taxon>Teleostei</taxon>
        <taxon>Neoteleostei</taxon>
        <taxon>Acanthomorphata</taxon>
        <taxon>Syngnathiaria</taxon>
        <taxon>Syngnathiformes</taxon>
        <taxon>Syngnathoidei</taxon>
        <taxon>Syngnathidae</taxon>
        <taxon>Hippocampus</taxon>
    </lineage>
</organism>
<dbReference type="AlphaFoldDB" id="A0A3Q3DXH6"/>
<dbReference type="PANTHER" id="PTHR12563:SF22">
    <property type="entry name" value="DIHYDROXYACETONE PHOSPHATE ACYLTRANSFERASE ISOFORM X1"/>
    <property type="match status" value="1"/>
</dbReference>
<dbReference type="GO" id="GO:0008611">
    <property type="term" value="P:ether lipid biosynthetic process"/>
    <property type="evidence" value="ECO:0007669"/>
    <property type="project" value="TreeGrafter"/>
</dbReference>
<evidence type="ECO:0000256" key="5">
    <source>
        <dbReference type="ARBA" id="ARBA00023315"/>
    </source>
</evidence>
<keyword evidence="4" id="KW-0472">Membrane</keyword>
<dbReference type="Pfam" id="PF19277">
    <property type="entry name" value="GPAT_C"/>
    <property type="match status" value="1"/>
</dbReference>
<dbReference type="CDD" id="cd07993">
    <property type="entry name" value="LPLAT_DHAPAT-like"/>
    <property type="match status" value="1"/>
</dbReference>
<name>A0A3Q3DXH6_HIPCM</name>
<dbReference type="GO" id="GO:0004366">
    <property type="term" value="F:glycerol-3-phosphate O-acyltransferase activity"/>
    <property type="evidence" value="ECO:0007669"/>
    <property type="project" value="TreeGrafter"/>
</dbReference>
<dbReference type="GO" id="GO:0016287">
    <property type="term" value="F:glycerone-phosphate O-acyltransferase activity"/>
    <property type="evidence" value="ECO:0007669"/>
    <property type="project" value="TreeGrafter"/>
</dbReference>
<evidence type="ECO:0000256" key="7">
    <source>
        <dbReference type="PIRNR" id="PIRNR000437"/>
    </source>
</evidence>
<dbReference type="STRING" id="109280.ENSHCOP00000023111"/>
<dbReference type="GO" id="GO:0006631">
    <property type="term" value="P:fatty acid metabolic process"/>
    <property type="evidence" value="ECO:0007669"/>
    <property type="project" value="TreeGrafter"/>
</dbReference>
<evidence type="ECO:0000256" key="4">
    <source>
        <dbReference type="ARBA" id="ARBA00023136"/>
    </source>
</evidence>
<dbReference type="PANTHER" id="PTHR12563">
    <property type="entry name" value="GLYCEROL-3-PHOSPHATE ACYLTRANSFERASE"/>
    <property type="match status" value="1"/>
</dbReference>
<dbReference type="GO" id="GO:0019432">
    <property type="term" value="P:triglyceride biosynthetic process"/>
    <property type="evidence" value="ECO:0007669"/>
    <property type="project" value="TreeGrafter"/>
</dbReference>
<dbReference type="InterPro" id="IPR041728">
    <property type="entry name" value="GPAT/DHAPAT_LPLAT"/>
</dbReference>
<dbReference type="Ensembl" id="ENSHCOT00000015019.1">
    <property type="protein sequence ID" value="ENSHCOP00000023111.1"/>
    <property type="gene ID" value="ENSHCOG00000011360.1"/>
</dbReference>
<comment type="subcellular location">
    <subcellularLocation>
        <location evidence="1">Membrane</location>
    </subcellularLocation>
</comment>
<proteinExistence type="inferred from homology"/>
<dbReference type="Proteomes" id="UP000264820">
    <property type="component" value="Unplaced"/>
</dbReference>
<evidence type="ECO:0000259" key="8">
    <source>
        <dbReference type="SMART" id="SM00563"/>
    </source>
</evidence>
<evidence type="ECO:0000313" key="10">
    <source>
        <dbReference type="Proteomes" id="UP000264820"/>
    </source>
</evidence>
<comment type="pathway">
    <text evidence="6">Phospholipid metabolism.</text>
</comment>
<dbReference type="GO" id="GO:0005778">
    <property type="term" value="C:peroxisomal membrane"/>
    <property type="evidence" value="ECO:0007669"/>
    <property type="project" value="TreeGrafter"/>
</dbReference>
<keyword evidence="5 7" id="KW-0012">Acyltransferase</keyword>
<reference evidence="9" key="2">
    <citation type="submission" date="2025-09" db="UniProtKB">
        <authorList>
            <consortium name="Ensembl"/>
        </authorList>
    </citation>
    <scope>IDENTIFICATION</scope>
</reference>
<sequence>MKNTDWKYVPLGLQEDGNDDEENMVDILEARRQSSDISHALRTFRPLSYRGAKPFSADQLNTAVLASHNVRSVIVEVAMETGSPPEAVRAQAAAILEEMSQKLQLGFVRLMGFMLSKVLKRIYSHIYVNMDALHTLQQVVSDAPVILLPNHRSYTDFLVISYIMFTYDIPLPVIASGLALAGMKFMGEMLRRCGAFYIRRDIASNRLYCEVLSEYVKTLVRTGFAPVEFYIEGFRSRSLKSLTPKLGMLQMVLDPYFKGEIDDVILVPISLSYDRLLEESLLARELLGIPKPKESTMGLLKAARVLREDYGCMYVNFGRPMSARQLCQGKIEPLISIDALEMPSEEKLDCLNRLAHLIVRIQERGSFSSPWSLMACLLLQWPLSVLTQTGLPWSCLVERTLWLKRLALNFGARLNWPEHVPDLEVISSAVALHYPSVRLKAQRVFLVVEEVEDVAGRQPISTEDSVAKMAASMLMMASYRNQSIHLFVRPALLATALSLSRSGRRDEVYASFCFLQDIFRNEFIFVPGKADKDFEEACYLLKKCGALDVTDSQEVTACEGDGAEVLSFLRSLLKPFVDSYLVMLRFFSDQDAHVITEQDFLPAVRNLATKLILSGHLHTYETLSSDVQKNVLAALRRLAAVTKLRASEKAYSVDKDAVRQIEGTLSGQIRPQKLQTEPDARF</sequence>
<feature type="domain" description="Phospholipid/glycerol acyltransferase" evidence="8">
    <location>
        <begin position="145"/>
        <end position="274"/>
    </location>
</feature>
<evidence type="ECO:0000256" key="2">
    <source>
        <dbReference type="ARBA" id="ARBA00007937"/>
    </source>
</evidence>
<evidence type="ECO:0000313" key="9">
    <source>
        <dbReference type="Ensembl" id="ENSHCOP00000023111.1"/>
    </source>
</evidence>
<protein>
    <submittedName>
        <fullName evidence="9">Dihydroxyacetone phosphate acyltransferase-like</fullName>
    </submittedName>
</protein>
<keyword evidence="10" id="KW-1185">Reference proteome</keyword>
<dbReference type="GO" id="GO:0008654">
    <property type="term" value="P:phospholipid biosynthetic process"/>
    <property type="evidence" value="ECO:0007669"/>
    <property type="project" value="TreeGrafter"/>
</dbReference>
<comment type="similarity">
    <text evidence="2 7">Belongs to the GPAT/DAPAT family.</text>
</comment>
<dbReference type="InterPro" id="IPR045520">
    <property type="entry name" value="GPAT/DHAPAT_C"/>
</dbReference>
<dbReference type="Pfam" id="PF01553">
    <property type="entry name" value="Acyltransferase"/>
    <property type="match status" value="1"/>
</dbReference>
<dbReference type="SMART" id="SM00563">
    <property type="entry name" value="PlsC"/>
    <property type="match status" value="1"/>
</dbReference>
<evidence type="ECO:0000256" key="1">
    <source>
        <dbReference type="ARBA" id="ARBA00004370"/>
    </source>
</evidence>
<dbReference type="PIRSF" id="PIRSF000437">
    <property type="entry name" value="GPAT_DHAPAT"/>
    <property type="match status" value="1"/>
</dbReference>
<dbReference type="SUPFAM" id="SSF69593">
    <property type="entry name" value="Glycerol-3-phosphate (1)-acyltransferase"/>
    <property type="match status" value="1"/>
</dbReference>
<dbReference type="InterPro" id="IPR002123">
    <property type="entry name" value="Plipid/glycerol_acylTrfase"/>
</dbReference>
<accession>A0A3Q3DXH6</accession>
<keyword evidence="3 7" id="KW-0808">Transferase</keyword>